<dbReference type="AlphaFoldDB" id="A0AA36ML78"/>
<reference evidence="2" key="1">
    <citation type="submission" date="2023-08" db="EMBL/GenBank/DDBJ databases">
        <authorList>
            <person name="Chen Y."/>
            <person name="Shah S."/>
            <person name="Dougan E. K."/>
            <person name="Thang M."/>
            <person name="Chan C."/>
        </authorList>
    </citation>
    <scope>NUCLEOTIDE SEQUENCE</scope>
</reference>
<organism evidence="2 3">
    <name type="scientific">Effrenium voratum</name>
    <dbReference type="NCBI Taxonomy" id="2562239"/>
    <lineage>
        <taxon>Eukaryota</taxon>
        <taxon>Sar</taxon>
        <taxon>Alveolata</taxon>
        <taxon>Dinophyceae</taxon>
        <taxon>Suessiales</taxon>
        <taxon>Symbiodiniaceae</taxon>
        <taxon>Effrenium</taxon>
    </lineage>
</organism>
<keyword evidence="3" id="KW-1185">Reference proteome</keyword>
<evidence type="ECO:0000313" key="3">
    <source>
        <dbReference type="Proteomes" id="UP001178507"/>
    </source>
</evidence>
<dbReference type="Proteomes" id="UP001178507">
    <property type="component" value="Unassembled WGS sequence"/>
</dbReference>
<gene>
    <name evidence="2" type="ORF">EVOR1521_LOCUS2326</name>
</gene>
<protein>
    <recommendedName>
        <fullName evidence="1">J domain-containing protein</fullName>
    </recommendedName>
</protein>
<dbReference type="Gene3D" id="1.10.287.110">
    <property type="entry name" value="DnaJ domain"/>
    <property type="match status" value="1"/>
</dbReference>
<feature type="domain" description="J" evidence="1">
    <location>
        <begin position="51"/>
        <end position="87"/>
    </location>
</feature>
<dbReference type="Pfam" id="PF00226">
    <property type="entry name" value="DnaJ"/>
    <property type="match status" value="1"/>
</dbReference>
<evidence type="ECO:0000259" key="1">
    <source>
        <dbReference type="Pfam" id="PF00226"/>
    </source>
</evidence>
<dbReference type="InterPro" id="IPR036869">
    <property type="entry name" value="J_dom_sf"/>
</dbReference>
<dbReference type="EMBL" id="CAUJNA010000120">
    <property type="protein sequence ID" value="CAJ1372195.1"/>
    <property type="molecule type" value="Genomic_DNA"/>
</dbReference>
<feature type="non-terminal residue" evidence="2">
    <location>
        <position position="117"/>
    </location>
</feature>
<name>A0AA36ML78_9DINO</name>
<dbReference type="InterPro" id="IPR001623">
    <property type="entry name" value="DnaJ_domain"/>
</dbReference>
<comment type="caution">
    <text evidence="2">The sequence shown here is derived from an EMBL/GenBank/DDBJ whole genome shotgun (WGS) entry which is preliminary data.</text>
</comment>
<dbReference type="CDD" id="cd06257">
    <property type="entry name" value="DnaJ"/>
    <property type="match status" value="1"/>
</dbReference>
<sequence length="117" mass="13309">APRRARAPWDEPEVRAWEDDEDLDWDAPVSPAIPDLDAEGAIKSIEQDFAVNLNASDAERKRIFRKYLMRWHPDKNPEESKATATFVVQYLYTNKAWFLGSSTEITPLLQNASAGMS</sequence>
<dbReference type="SUPFAM" id="SSF46565">
    <property type="entry name" value="Chaperone J-domain"/>
    <property type="match status" value="1"/>
</dbReference>
<accession>A0AA36ML78</accession>
<proteinExistence type="predicted"/>
<evidence type="ECO:0000313" key="2">
    <source>
        <dbReference type="EMBL" id="CAJ1372195.1"/>
    </source>
</evidence>